<comment type="caution">
    <text evidence="4">The sequence shown here is derived from an EMBL/GenBank/DDBJ whole genome shotgun (WGS) entry which is preliminary data.</text>
</comment>
<dbReference type="SUPFAM" id="SSF52540">
    <property type="entry name" value="P-loop containing nucleoside triphosphate hydrolases"/>
    <property type="match status" value="1"/>
</dbReference>
<name>A0A5D4FXA3_9CORY</name>
<feature type="compositionally biased region" description="Basic and acidic residues" evidence="2">
    <location>
        <begin position="604"/>
        <end position="617"/>
    </location>
</feature>
<evidence type="ECO:0000313" key="4">
    <source>
        <dbReference type="EMBL" id="TYR20593.1"/>
    </source>
</evidence>
<dbReference type="InterPro" id="IPR041685">
    <property type="entry name" value="AAA_GajA/Old/RecF-like"/>
</dbReference>
<dbReference type="InterPro" id="IPR027417">
    <property type="entry name" value="P-loop_NTPase"/>
</dbReference>
<evidence type="ECO:0000313" key="5">
    <source>
        <dbReference type="Proteomes" id="UP000324726"/>
    </source>
</evidence>
<protein>
    <submittedName>
        <fullName evidence="4">AAA family ATPase</fullName>
    </submittedName>
</protein>
<evidence type="ECO:0000259" key="3">
    <source>
        <dbReference type="Pfam" id="PF13175"/>
    </source>
</evidence>
<feature type="coiled-coil region" evidence="1">
    <location>
        <begin position="681"/>
        <end position="715"/>
    </location>
</feature>
<keyword evidence="1" id="KW-0175">Coiled coil</keyword>
<evidence type="ECO:0000256" key="2">
    <source>
        <dbReference type="SAM" id="MobiDB-lite"/>
    </source>
</evidence>
<dbReference type="GO" id="GO:0006302">
    <property type="term" value="P:double-strand break repair"/>
    <property type="evidence" value="ECO:0007669"/>
    <property type="project" value="InterPro"/>
</dbReference>
<dbReference type="RefSeq" id="WP_148812484.1">
    <property type="nucleotide sequence ID" value="NZ_VSZI01000001.1"/>
</dbReference>
<reference evidence="4 5" key="1">
    <citation type="submission" date="2019-08" db="EMBL/GenBank/DDBJ databases">
        <title>Draft genome of C. urealyticum strain VH4248.</title>
        <authorList>
            <person name="Navas J."/>
        </authorList>
    </citation>
    <scope>NUCLEOTIDE SEQUENCE [LARGE SCALE GENOMIC DNA]</scope>
    <source>
        <strain evidence="4 5">VH4248</strain>
    </source>
</reference>
<dbReference type="Pfam" id="PF13175">
    <property type="entry name" value="AAA_15"/>
    <property type="match status" value="1"/>
</dbReference>
<organism evidence="4 5">
    <name type="scientific">Corynebacterium urealyticum</name>
    <dbReference type="NCBI Taxonomy" id="43771"/>
    <lineage>
        <taxon>Bacteria</taxon>
        <taxon>Bacillati</taxon>
        <taxon>Actinomycetota</taxon>
        <taxon>Actinomycetes</taxon>
        <taxon>Mycobacteriales</taxon>
        <taxon>Corynebacteriaceae</taxon>
        <taxon>Corynebacterium</taxon>
    </lineage>
</organism>
<feature type="coiled-coil region" evidence="1">
    <location>
        <begin position="211"/>
        <end position="410"/>
    </location>
</feature>
<dbReference type="PANTHER" id="PTHR41259:SF1">
    <property type="entry name" value="DOUBLE-STRAND BREAK REPAIR RAD50 ATPASE, PUTATIVE-RELATED"/>
    <property type="match status" value="1"/>
</dbReference>
<evidence type="ECO:0000256" key="1">
    <source>
        <dbReference type="SAM" id="Coils"/>
    </source>
</evidence>
<dbReference type="GO" id="GO:0016887">
    <property type="term" value="F:ATP hydrolysis activity"/>
    <property type="evidence" value="ECO:0007669"/>
    <property type="project" value="InterPro"/>
</dbReference>
<gene>
    <name evidence="4" type="ORF">FYJ87_06550</name>
</gene>
<feature type="domain" description="Endonuclease GajA/Old nuclease/RecF-like AAA" evidence="3">
    <location>
        <begin position="15"/>
        <end position="437"/>
    </location>
</feature>
<dbReference type="Gene3D" id="3.40.50.300">
    <property type="entry name" value="P-loop containing nucleotide triphosphate hydrolases"/>
    <property type="match status" value="2"/>
</dbReference>
<dbReference type="PANTHER" id="PTHR41259">
    <property type="entry name" value="DOUBLE-STRAND BREAK REPAIR RAD50 ATPASE, PUTATIVE-RELATED"/>
    <property type="match status" value="1"/>
</dbReference>
<sequence>MTNSQQHNAGAGLAIHRLTLDDFAGVPHVDLDLADSGVTVVHGRNESGKSTLLTAMKLLLNTSVNTKTRKQEVMALKPVGSNGKPTVAAEMSIGAYRLRIEKSFGTGRHAATLDVSAPAVENLVDREAEERFAEILNETVDRTLLDALTVEQGASLEAFSAGRIQSLSTVLAAQSDQSAEADTGHEVDATAAELLAAIEKEYDRYFTAKGAVKKNGELQKARDEREAAEQALAEATDIYDGAQRQIRAITELEEEERQAAAELPEAKRAVEELEEQLQTARAAQEKLRGFEREVKSAHQALDLAKYRHDARKKQVDAVAVKRAELEKEQERRDELATKAAKVEEEQQKLKAEYSSAAEQQRFARGYVAWAQAGAEYGEAEKSHKNVAERAAEAEKTVGRLRELENKLAENPATQQSLDALSSANTQLAVATAQQEAIATEVKITGPAGTVRDGEEDVELTAEGYRTLVSSPRQFALGDYRVAVTPARDTSETETAVSRAREQVAQASKALGIEDGDTEAAHRLAQQRRALENDRDEAQLELRGITGGVSSQDLQFSVEQSSRELVAAGENLSDRARAAANIWRELGGNAERAEEFGLEPELEEQLARLTRDSSREATEDTEPQVAEARTAGERAPGHNGELAGLVVELETAQLFLERSEARYTAAQQAKDATEHSQILQEHKLAELNATQQTQQLAAAEDELAQQREEASDEQLAEAVAVQNSALVEAAAIRDKEKEKYESAATAEQLEGLLNGEKAGLGVLQKNATQRGQELVRLRTELAGREGAAEAKREAAAEAERAARALAAVTARAEAAQLLWETMNEARAELRGRYSRPLSEAFHVLARTIYGPGVQFEFDEDLQVSRRIDDGVALDVSSLSGGAREQINLLSRLAVASLVARGGGVPIIIDDSLGYSDPQRSRDMNVVLSQLGEQHQIIVLTCDAQRFSRVVGAKQVDMVQLRRGGE</sequence>
<proteinExistence type="predicted"/>
<dbReference type="EMBL" id="VSZI01000001">
    <property type="protein sequence ID" value="TYR20593.1"/>
    <property type="molecule type" value="Genomic_DNA"/>
</dbReference>
<accession>A0A5D4FXA3</accession>
<feature type="region of interest" description="Disordered" evidence="2">
    <location>
        <begin position="597"/>
        <end position="637"/>
    </location>
</feature>
<dbReference type="AlphaFoldDB" id="A0A5D4FXA3"/>
<dbReference type="Proteomes" id="UP000324726">
    <property type="component" value="Unassembled WGS sequence"/>
</dbReference>